<dbReference type="PROSITE" id="PS51257">
    <property type="entry name" value="PROKAR_LIPOPROTEIN"/>
    <property type="match status" value="1"/>
</dbReference>
<feature type="signal peptide" evidence="1">
    <location>
        <begin position="1"/>
        <end position="20"/>
    </location>
</feature>
<evidence type="ECO:0008006" key="4">
    <source>
        <dbReference type="Google" id="ProtNLM"/>
    </source>
</evidence>
<dbReference type="Proteomes" id="UP000231267">
    <property type="component" value="Unassembled WGS sequence"/>
</dbReference>
<name>A0A2J0LQV0_9BACT</name>
<evidence type="ECO:0000256" key="1">
    <source>
        <dbReference type="SAM" id="SignalP"/>
    </source>
</evidence>
<keyword evidence="1" id="KW-0732">Signal</keyword>
<sequence length="176" mass="20115">MRKNKIFAMAMLAIFTLVLAGCGSDAFNRKFIRKKKQAEGPPEIYNIQPFEKPANTEIYQHAFLYWKSWESELLNALSPSGYPRTANILKIQDCIGSAVSSLTDMESCLNEQKAMELDFYIEELRRIGGMLGRGNLSDSVLSRARNDVGTHKRNVDIRFNYSRIKNDIKDDNSRPE</sequence>
<dbReference type="AlphaFoldDB" id="A0A2J0LQV0"/>
<proteinExistence type="predicted"/>
<organism evidence="2 3">
    <name type="scientific">Candidatus Taenaricola geysiri</name>
    <dbReference type="NCBI Taxonomy" id="1974752"/>
    <lineage>
        <taxon>Bacteria</taxon>
        <taxon>Pseudomonadati</taxon>
        <taxon>Candidatus Omnitrophota</taxon>
        <taxon>Candidatus Taenaricola</taxon>
    </lineage>
</organism>
<reference evidence="2 3" key="1">
    <citation type="submission" date="2017-09" db="EMBL/GenBank/DDBJ databases">
        <title>Depth-based differentiation of microbial function through sediment-hosted aquifers and enrichment of novel symbionts in the deep terrestrial subsurface.</title>
        <authorList>
            <person name="Probst A.J."/>
            <person name="Ladd B."/>
            <person name="Jarett J.K."/>
            <person name="Geller-Mcgrath D.E."/>
            <person name="Sieber C.M."/>
            <person name="Emerson J.B."/>
            <person name="Anantharaman K."/>
            <person name="Thomas B.C."/>
            <person name="Malmstrom R."/>
            <person name="Stieglmeier M."/>
            <person name="Klingl A."/>
            <person name="Woyke T."/>
            <person name="Ryan C.M."/>
            <person name="Banfield J.F."/>
        </authorList>
    </citation>
    <scope>NUCLEOTIDE SEQUENCE [LARGE SCALE GENOMIC DNA]</scope>
    <source>
        <strain evidence="2">CG12_big_fil_rev_8_21_14_0_65_43_15</strain>
    </source>
</reference>
<evidence type="ECO:0000313" key="3">
    <source>
        <dbReference type="Proteomes" id="UP000231267"/>
    </source>
</evidence>
<comment type="caution">
    <text evidence="2">The sequence shown here is derived from an EMBL/GenBank/DDBJ whole genome shotgun (WGS) entry which is preliminary data.</text>
</comment>
<evidence type="ECO:0000313" key="2">
    <source>
        <dbReference type="EMBL" id="PIW66217.1"/>
    </source>
</evidence>
<dbReference type="EMBL" id="PFGP01000105">
    <property type="protein sequence ID" value="PIW66217.1"/>
    <property type="molecule type" value="Genomic_DNA"/>
</dbReference>
<accession>A0A2J0LQV0</accession>
<protein>
    <recommendedName>
        <fullName evidence="4">Lipoprotein</fullName>
    </recommendedName>
</protein>
<gene>
    <name evidence="2" type="ORF">COW11_04485</name>
</gene>
<feature type="chain" id="PRO_5014458113" description="Lipoprotein" evidence="1">
    <location>
        <begin position="21"/>
        <end position="176"/>
    </location>
</feature>